<feature type="transmembrane region" description="Helical" evidence="1">
    <location>
        <begin position="12"/>
        <end position="30"/>
    </location>
</feature>
<feature type="transmembrane region" description="Helical" evidence="1">
    <location>
        <begin position="123"/>
        <end position="151"/>
    </location>
</feature>
<dbReference type="OrthoDB" id="9781069at2"/>
<feature type="transmembrane region" description="Helical" evidence="1">
    <location>
        <begin position="68"/>
        <end position="86"/>
    </location>
</feature>
<organism evidence="2">
    <name type="scientific">Candidatus Enterococcus dunnyi</name>
    <dbReference type="NCBI Taxonomy" id="1834192"/>
    <lineage>
        <taxon>Bacteria</taxon>
        <taxon>Bacillati</taxon>
        <taxon>Bacillota</taxon>
        <taxon>Bacilli</taxon>
        <taxon>Lactobacillales</taxon>
        <taxon>Enterococcaceae</taxon>
        <taxon>Enterococcus</taxon>
    </lineage>
</organism>
<evidence type="ECO:0000313" key="3">
    <source>
        <dbReference type="EMBL" id="WYJ93745.1"/>
    </source>
</evidence>
<dbReference type="AlphaFoldDB" id="A0A200J7B9"/>
<proteinExistence type="predicted"/>
<evidence type="ECO:0000256" key="1">
    <source>
        <dbReference type="SAM" id="Phobius"/>
    </source>
</evidence>
<reference evidence="3" key="2">
    <citation type="submission" date="2017-05" db="EMBL/GenBank/DDBJ databases">
        <authorList>
            <consortium name="The Broad Institute Genomics Platform"/>
            <consortium name="The Broad Institute Genomic Center for Infectious Diseases"/>
            <person name="Earl A."/>
            <person name="Manson A."/>
            <person name="Schwartman J."/>
            <person name="Gilmore M."/>
            <person name="Abouelleil A."/>
            <person name="Cao P."/>
            <person name="Chapman S."/>
            <person name="Cusick C."/>
            <person name="Shea T."/>
            <person name="Young S."/>
            <person name="Neafsey D."/>
            <person name="Nusbaum C."/>
            <person name="Birren B."/>
        </authorList>
    </citation>
    <scope>NUCLEOTIDE SEQUENCE</scope>
    <source>
        <strain evidence="3">9D6_DIV0238</strain>
    </source>
</reference>
<keyword evidence="1" id="KW-1133">Transmembrane helix</keyword>
<evidence type="ECO:0000313" key="2">
    <source>
        <dbReference type="EMBL" id="OUZ33123.1"/>
    </source>
</evidence>
<feature type="transmembrane region" description="Helical" evidence="1">
    <location>
        <begin position="36"/>
        <end position="56"/>
    </location>
</feature>
<feature type="transmembrane region" description="Helical" evidence="1">
    <location>
        <begin position="98"/>
        <end position="116"/>
    </location>
</feature>
<feature type="transmembrane region" description="Helical" evidence="1">
    <location>
        <begin position="163"/>
        <end position="183"/>
    </location>
</feature>
<dbReference type="RefSeq" id="WP_087640934.1">
    <property type="nucleotide sequence ID" value="NZ_CP147246.1"/>
</dbReference>
<gene>
    <name evidence="3" type="ORF">A5889_001247</name>
    <name evidence="2" type="ORF">A5889_001832</name>
</gene>
<evidence type="ECO:0008006" key="5">
    <source>
        <dbReference type="Google" id="ProtNLM"/>
    </source>
</evidence>
<feature type="transmembrane region" description="Helical" evidence="1">
    <location>
        <begin position="190"/>
        <end position="207"/>
    </location>
</feature>
<dbReference type="Proteomes" id="UP000196151">
    <property type="component" value="Chromosome"/>
</dbReference>
<dbReference type="InterPro" id="IPR008875">
    <property type="entry name" value="TraX"/>
</dbReference>
<evidence type="ECO:0000313" key="4">
    <source>
        <dbReference type="Proteomes" id="UP000196151"/>
    </source>
</evidence>
<name>A0A200J7B9_9ENTE</name>
<keyword evidence="1" id="KW-0472">Membrane</keyword>
<dbReference type="Pfam" id="PF05857">
    <property type="entry name" value="TraX"/>
    <property type="match status" value="1"/>
</dbReference>
<dbReference type="EMBL" id="CP147246">
    <property type="protein sequence ID" value="WYJ93745.1"/>
    <property type="molecule type" value="Genomic_DNA"/>
</dbReference>
<dbReference type="EMBL" id="NIBQ01000002">
    <property type="protein sequence ID" value="OUZ33123.1"/>
    <property type="molecule type" value="Genomic_DNA"/>
</dbReference>
<reference evidence="3" key="3">
    <citation type="submission" date="2024-03" db="EMBL/GenBank/DDBJ databases">
        <title>The Genome Sequence of Enterococcus sp. DIV0238c.</title>
        <authorList>
            <consortium name="The Broad Institute Genomics Platform"/>
            <consortium name="The Broad Institute Microbial Omics Core"/>
            <consortium name="The Broad Institute Genomic Center for Infectious Diseases"/>
            <person name="Earl A."/>
            <person name="Manson A."/>
            <person name="Gilmore M."/>
            <person name="Schwartman J."/>
            <person name="Shea T."/>
            <person name="Abouelleil A."/>
            <person name="Cao P."/>
            <person name="Chapman S."/>
            <person name="Cusick C."/>
            <person name="Young S."/>
            <person name="Neafsey D."/>
            <person name="Nusbaum C."/>
            <person name="Birren B."/>
        </authorList>
    </citation>
    <scope>NUCLEOTIDE SEQUENCE</scope>
    <source>
        <strain evidence="3">9D6_DIV0238</strain>
    </source>
</reference>
<accession>A0A200J7B9</accession>
<keyword evidence="1" id="KW-0812">Transmembrane</keyword>
<keyword evidence="4" id="KW-1185">Reference proteome</keyword>
<sequence>MEKKLTSFHLKMIAIIAMLLNHIGSGFQLYQYSTGLFFFTELIGKLTFPIMAYLLVEGFHYSRNLKKYALRLAVFWLLSIYPFHLLFYPGHPFDPSELVNNIFFTLLMGLLLIMVYDKTKNLYLHVLLVIAFSFATVMSDWNLIGVLIIFGFYRVKNDRLKKIIPPVYATLFLFLLLLVARTMAPNSVPLYELASTLGILGVIPLLMNYNGQRGYSPTWVKWGFYLFYPLHMIILVLLRMML</sequence>
<feature type="transmembrane region" description="Helical" evidence="1">
    <location>
        <begin position="219"/>
        <end position="238"/>
    </location>
</feature>
<protein>
    <recommendedName>
        <fullName evidence="5">Fimbrial assembly protein fimC</fullName>
    </recommendedName>
</protein>
<reference evidence="2" key="1">
    <citation type="submission" date="2017-05" db="EMBL/GenBank/DDBJ databases">
        <title>The Genome Sequence of Enterococcus sp. 9D6_DIV0238.</title>
        <authorList>
            <consortium name="The Broad Institute Genomics Platform"/>
            <consortium name="The Broad Institute Genomic Center for Infectious Diseases"/>
            <person name="Earl A."/>
            <person name="Manson A."/>
            <person name="Schwartman J."/>
            <person name="Gilmore M."/>
            <person name="Abouelleil A."/>
            <person name="Cao P."/>
            <person name="Chapman S."/>
            <person name="Cusick C."/>
            <person name="Shea T."/>
            <person name="Young S."/>
            <person name="Neafsey D."/>
            <person name="Nusbaum C."/>
            <person name="Birren B."/>
        </authorList>
    </citation>
    <scope>NUCLEOTIDE SEQUENCE [LARGE SCALE GENOMIC DNA]</scope>
    <source>
        <strain evidence="2">9D6_DIV0238</strain>
    </source>
</reference>